<dbReference type="STRING" id="56484.A0A1Y2FSU1"/>
<proteinExistence type="predicted"/>
<dbReference type="GeneID" id="63785195"/>
<gene>
    <name evidence="1" type="ORF">BCR37DRAFT_376431</name>
</gene>
<evidence type="ECO:0000313" key="1">
    <source>
        <dbReference type="EMBL" id="ORY87071.1"/>
    </source>
</evidence>
<reference evidence="1 2" key="1">
    <citation type="submission" date="2016-07" db="EMBL/GenBank/DDBJ databases">
        <title>Pervasive Adenine N6-methylation of Active Genes in Fungi.</title>
        <authorList>
            <consortium name="DOE Joint Genome Institute"/>
            <person name="Mondo S.J."/>
            <person name="Dannebaum R.O."/>
            <person name="Kuo R.C."/>
            <person name="Labutti K."/>
            <person name="Haridas S."/>
            <person name="Kuo A."/>
            <person name="Salamov A."/>
            <person name="Ahrendt S.R."/>
            <person name="Lipzen A."/>
            <person name="Sullivan W."/>
            <person name="Andreopoulos W.B."/>
            <person name="Clum A."/>
            <person name="Lindquist E."/>
            <person name="Daum C."/>
            <person name="Ramamoorthy G.K."/>
            <person name="Gryganskyi A."/>
            <person name="Culley D."/>
            <person name="Magnuson J.K."/>
            <person name="James T.Y."/>
            <person name="O'Malley M.A."/>
            <person name="Stajich J.E."/>
            <person name="Spatafora J.W."/>
            <person name="Visel A."/>
            <person name="Grigoriev I.V."/>
        </authorList>
    </citation>
    <scope>NUCLEOTIDE SEQUENCE [LARGE SCALE GENOMIC DNA]</scope>
    <source>
        <strain evidence="1 2">12-1054</strain>
    </source>
</reference>
<accession>A0A1Y2FSU1</accession>
<dbReference type="EMBL" id="MCFI01000002">
    <property type="protein sequence ID" value="ORY87071.1"/>
    <property type="molecule type" value="Genomic_DNA"/>
</dbReference>
<dbReference type="OrthoDB" id="9970295at2759"/>
<evidence type="ECO:0000313" key="2">
    <source>
        <dbReference type="Proteomes" id="UP000193685"/>
    </source>
</evidence>
<protein>
    <submittedName>
        <fullName evidence="1">Uncharacterized protein</fullName>
    </submittedName>
</protein>
<dbReference type="RefSeq" id="XP_040727927.1">
    <property type="nucleotide sequence ID" value="XM_040868596.1"/>
</dbReference>
<dbReference type="AlphaFoldDB" id="A0A1Y2FSU1"/>
<keyword evidence="2" id="KW-1185">Reference proteome</keyword>
<sequence>MYIMSKDMAGPWSDANLRLLGDLALFGSQSGQVQQVGNDYAMVSNIWGHEWTYPTQLMPAHEVDRQLLLPLSFADGREGVHAHFYPSVMYKDVEGVPAGQAMYGVQAGRILSQGQPIFQGGFGDGRETDGRYDSDGGWSPGQPERLSILGVNLTNALTPDQGYKITAVELHFTTVGGSEMFYNVIIGARHKGGRPLDDSLILGPGLFKMVPGFQHYDVASAAGSATFHEVRFYFGQALKMDGHKAGLCAALAEVTIYGF</sequence>
<dbReference type="Proteomes" id="UP000193685">
    <property type="component" value="Unassembled WGS sequence"/>
</dbReference>
<name>A0A1Y2FSU1_PROLT</name>
<organism evidence="1 2">
    <name type="scientific">Protomyces lactucae-debilis</name>
    <dbReference type="NCBI Taxonomy" id="2754530"/>
    <lineage>
        <taxon>Eukaryota</taxon>
        <taxon>Fungi</taxon>
        <taxon>Dikarya</taxon>
        <taxon>Ascomycota</taxon>
        <taxon>Taphrinomycotina</taxon>
        <taxon>Taphrinomycetes</taxon>
        <taxon>Taphrinales</taxon>
        <taxon>Protomycetaceae</taxon>
        <taxon>Protomyces</taxon>
    </lineage>
</organism>
<comment type="caution">
    <text evidence="1">The sequence shown here is derived from an EMBL/GenBank/DDBJ whole genome shotgun (WGS) entry which is preliminary data.</text>
</comment>